<dbReference type="InterPro" id="IPR013740">
    <property type="entry name" value="Redoxin"/>
</dbReference>
<dbReference type="InterPro" id="IPR050553">
    <property type="entry name" value="Thioredoxin_ResA/DsbE_sf"/>
</dbReference>
<gene>
    <name evidence="3" type="primary">resA_3</name>
    <name evidence="3" type="ORF">NMY3_02125</name>
</gene>
<dbReference type="GO" id="GO:0016491">
    <property type="term" value="F:oxidoreductase activity"/>
    <property type="evidence" value="ECO:0007669"/>
    <property type="project" value="InterPro"/>
</dbReference>
<dbReference type="Gene3D" id="3.40.30.10">
    <property type="entry name" value="Glutaredoxin"/>
    <property type="match status" value="1"/>
</dbReference>
<dbReference type="Proteomes" id="UP000058925">
    <property type="component" value="Chromosome"/>
</dbReference>
<dbReference type="EMBL" id="CP012850">
    <property type="protein sequence ID" value="ALI36326.1"/>
    <property type="molecule type" value="Genomic_DNA"/>
</dbReference>
<organism evidence="3 4">
    <name type="scientific">Candidatus Nitrosocosmicus oleophilus</name>
    <dbReference type="NCBI Taxonomy" id="1353260"/>
    <lineage>
        <taxon>Archaea</taxon>
        <taxon>Nitrososphaerota</taxon>
        <taxon>Nitrososphaeria</taxon>
        <taxon>Nitrososphaerales</taxon>
        <taxon>Nitrososphaeraceae</taxon>
        <taxon>Candidatus Nitrosocosmicus</taxon>
    </lineage>
</organism>
<dbReference type="SUPFAM" id="SSF52833">
    <property type="entry name" value="Thioredoxin-like"/>
    <property type="match status" value="1"/>
</dbReference>
<feature type="region of interest" description="Disordered" evidence="1">
    <location>
        <begin position="159"/>
        <end position="183"/>
    </location>
</feature>
<dbReference type="OrthoDB" id="9006at2157"/>
<evidence type="ECO:0000259" key="2">
    <source>
        <dbReference type="PROSITE" id="PS51352"/>
    </source>
</evidence>
<dbReference type="KEGG" id="taa:NMY3_02125"/>
<dbReference type="PANTHER" id="PTHR42852:SF13">
    <property type="entry name" value="PROTEIN DIPZ"/>
    <property type="match status" value="1"/>
</dbReference>
<evidence type="ECO:0000313" key="3">
    <source>
        <dbReference type="EMBL" id="ALI36326.1"/>
    </source>
</evidence>
<keyword evidence="4" id="KW-1185">Reference proteome</keyword>
<proteinExistence type="predicted"/>
<dbReference type="InterPro" id="IPR041017">
    <property type="entry name" value="Thioredoxin_10"/>
</dbReference>
<reference evidence="4" key="1">
    <citation type="submission" date="2015-10" db="EMBL/GenBank/DDBJ databases">
        <title>Niche specialization of a soil ammonia-oxidizing archaeon, Candidatus Nitrosocosmicus oleophilus.</title>
        <authorList>
            <person name="Jung M.-Y."/>
            <person name="Rhee S.-K."/>
        </authorList>
    </citation>
    <scope>NUCLEOTIDE SEQUENCE [LARGE SCALE GENOMIC DNA]</scope>
    <source>
        <strain evidence="4">MY3</strain>
    </source>
</reference>
<dbReference type="AlphaFoldDB" id="A0A654M0V8"/>
<name>A0A654M0V8_9ARCH</name>
<dbReference type="Pfam" id="PF17991">
    <property type="entry name" value="Thioredoxin_10"/>
    <property type="match status" value="1"/>
</dbReference>
<dbReference type="RefSeq" id="WP_196815616.1">
    <property type="nucleotide sequence ID" value="NZ_CP012850.1"/>
</dbReference>
<protein>
    <submittedName>
        <fullName evidence="3">Thiol-disulfide oxidoreductase ResA</fullName>
    </submittedName>
</protein>
<accession>A0A654M0V8</accession>
<dbReference type="PANTHER" id="PTHR42852">
    <property type="entry name" value="THIOL:DISULFIDE INTERCHANGE PROTEIN DSBE"/>
    <property type="match status" value="1"/>
</dbReference>
<evidence type="ECO:0000256" key="1">
    <source>
        <dbReference type="SAM" id="MobiDB-lite"/>
    </source>
</evidence>
<dbReference type="GeneID" id="60422089"/>
<dbReference type="PROSITE" id="PS51352">
    <property type="entry name" value="THIOREDOXIN_2"/>
    <property type="match status" value="1"/>
</dbReference>
<evidence type="ECO:0000313" key="4">
    <source>
        <dbReference type="Proteomes" id="UP000058925"/>
    </source>
</evidence>
<feature type="domain" description="Thioredoxin" evidence="2">
    <location>
        <begin position="3"/>
        <end position="149"/>
    </location>
</feature>
<dbReference type="InterPro" id="IPR013766">
    <property type="entry name" value="Thioredoxin_domain"/>
</dbReference>
<sequence length="353" mass="40862">MNIIPAVLAPEFKDIKNWNDNAMHSIKDLKGKVVLLDFWTYTCIFCLRTIPTIKKIKEKYADKGLVVFGIHSAEYEFAKNIANIGRALKEFGVDEDVTGYDNNNKTWEAYGNSYWPKHILIDRDGFVRYEHPGYGTFDDFEEALTDLLDLPFSDPELLQDKKDGKSELDNDLTQNDKEQQNNKEQNEVTKIYGMHFDGMAPEICVGYSRIRRFGNNQKAKINEYNVFTEPQTVMDNTVYLRGKWRWDKEGIVASFDNKEIHPAIIFKYNMASNVNVIVGSTDDKPAIADMKLDGKYLTDKQIGYHGKKDSRSSFFEITWPHMMNIVKTPSPEIHTLEILPKTDNFYFYTFVFG</sequence>
<dbReference type="Pfam" id="PF08534">
    <property type="entry name" value="Redoxin"/>
    <property type="match status" value="1"/>
</dbReference>
<dbReference type="Gene3D" id="2.60.120.260">
    <property type="entry name" value="Galactose-binding domain-like"/>
    <property type="match status" value="1"/>
</dbReference>
<dbReference type="InterPro" id="IPR036249">
    <property type="entry name" value="Thioredoxin-like_sf"/>
</dbReference>